<comment type="caution">
    <text evidence="1">The sequence shown here is derived from an EMBL/GenBank/DDBJ whole genome shotgun (WGS) entry which is preliminary data.</text>
</comment>
<evidence type="ECO:0000313" key="2">
    <source>
        <dbReference type="Proteomes" id="UP000036987"/>
    </source>
</evidence>
<sequence>MCYRGLDKRHRFVFFSDFIQSRLRISFADYVLFIVDLPMGLVHHGVVDWIREFRVPSRETQILGKFRLDFFLDFCIVLISLISSF</sequence>
<gene>
    <name evidence="1" type="ORF">ZOSMA_229G00060</name>
</gene>
<name>A0A0K9PIH0_ZOSMR</name>
<dbReference type="Proteomes" id="UP000036987">
    <property type="component" value="Unassembled WGS sequence"/>
</dbReference>
<proteinExistence type="predicted"/>
<keyword evidence="2" id="KW-1185">Reference proteome</keyword>
<reference evidence="2" key="1">
    <citation type="journal article" date="2016" name="Nature">
        <title>The genome of the seagrass Zostera marina reveals angiosperm adaptation to the sea.</title>
        <authorList>
            <person name="Olsen J.L."/>
            <person name="Rouze P."/>
            <person name="Verhelst B."/>
            <person name="Lin Y.-C."/>
            <person name="Bayer T."/>
            <person name="Collen J."/>
            <person name="Dattolo E."/>
            <person name="De Paoli E."/>
            <person name="Dittami S."/>
            <person name="Maumus F."/>
            <person name="Michel G."/>
            <person name="Kersting A."/>
            <person name="Lauritano C."/>
            <person name="Lohaus R."/>
            <person name="Toepel M."/>
            <person name="Tonon T."/>
            <person name="Vanneste K."/>
            <person name="Amirebrahimi M."/>
            <person name="Brakel J."/>
            <person name="Bostroem C."/>
            <person name="Chovatia M."/>
            <person name="Grimwood J."/>
            <person name="Jenkins J.W."/>
            <person name="Jueterbock A."/>
            <person name="Mraz A."/>
            <person name="Stam W.T."/>
            <person name="Tice H."/>
            <person name="Bornberg-Bauer E."/>
            <person name="Green P.J."/>
            <person name="Pearson G.A."/>
            <person name="Procaccini G."/>
            <person name="Duarte C.M."/>
            <person name="Schmutz J."/>
            <person name="Reusch T.B.H."/>
            <person name="Van de Peer Y."/>
        </authorList>
    </citation>
    <scope>NUCLEOTIDE SEQUENCE [LARGE SCALE GENOMIC DNA]</scope>
    <source>
        <strain evidence="2">cv. Finnish</strain>
    </source>
</reference>
<protein>
    <submittedName>
        <fullName evidence="1">Uncharacterized protein</fullName>
    </submittedName>
</protein>
<dbReference type="AlphaFoldDB" id="A0A0K9PIH0"/>
<evidence type="ECO:0000313" key="1">
    <source>
        <dbReference type="EMBL" id="KMZ68863.1"/>
    </source>
</evidence>
<dbReference type="EMBL" id="LFYR01000810">
    <property type="protein sequence ID" value="KMZ68863.1"/>
    <property type="molecule type" value="Genomic_DNA"/>
</dbReference>
<accession>A0A0K9PIH0</accession>
<organism evidence="1 2">
    <name type="scientific">Zostera marina</name>
    <name type="common">Eelgrass</name>
    <dbReference type="NCBI Taxonomy" id="29655"/>
    <lineage>
        <taxon>Eukaryota</taxon>
        <taxon>Viridiplantae</taxon>
        <taxon>Streptophyta</taxon>
        <taxon>Embryophyta</taxon>
        <taxon>Tracheophyta</taxon>
        <taxon>Spermatophyta</taxon>
        <taxon>Magnoliopsida</taxon>
        <taxon>Liliopsida</taxon>
        <taxon>Zosteraceae</taxon>
        <taxon>Zostera</taxon>
    </lineage>
</organism>